<evidence type="ECO:0000259" key="6">
    <source>
        <dbReference type="PROSITE" id="PS50835"/>
    </source>
</evidence>
<proteinExistence type="predicted"/>
<dbReference type="InterPro" id="IPR007110">
    <property type="entry name" value="Ig-like_dom"/>
</dbReference>
<dbReference type="GO" id="GO:0009897">
    <property type="term" value="C:external side of plasma membrane"/>
    <property type="evidence" value="ECO:0007669"/>
    <property type="project" value="TreeGrafter"/>
</dbReference>
<keyword evidence="2 4" id="KW-0472">Membrane</keyword>
<dbReference type="OrthoDB" id="8654166at2759"/>
<dbReference type="PANTHER" id="PTHR24100">
    <property type="entry name" value="BUTYROPHILIN"/>
    <property type="match status" value="1"/>
</dbReference>
<dbReference type="KEGG" id="char:122128626"/>
<evidence type="ECO:0000313" key="7">
    <source>
        <dbReference type="Proteomes" id="UP000515152"/>
    </source>
</evidence>
<keyword evidence="7" id="KW-1185">Reference proteome</keyword>
<feature type="chain" id="PRO_5035441630" evidence="5">
    <location>
        <begin position="22"/>
        <end position="261"/>
    </location>
</feature>
<keyword evidence="5" id="KW-0732">Signal</keyword>
<dbReference type="SMART" id="SM00409">
    <property type="entry name" value="IG"/>
    <property type="match status" value="1"/>
</dbReference>
<organism evidence="7 8">
    <name type="scientific">Clupea harengus</name>
    <name type="common">Atlantic herring</name>
    <dbReference type="NCBI Taxonomy" id="7950"/>
    <lineage>
        <taxon>Eukaryota</taxon>
        <taxon>Metazoa</taxon>
        <taxon>Chordata</taxon>
        <taxon>Craniata</taxon>
        <taxon>Vertebrata</taxon>
        <taxon>Euteleostomi</taxon>
        <taxon>Actinopterygii</taxon>
        <taxon>Neopterygii</taxon>
        <taxon>Teleostei</taxon>
        <taxon>Clupei</taxon>
        <taxon>Clupeiformes</taxon>
        <taxon>Clupeoidei</taxon>
        <taxon>Clupeidae</taxon>
        <taxon>Clupea</taxon>
    </lineage>
</organism>
<feature type="signal peptide" evidence="5">
    <location>
        <begin position="1"/>
        <end position="21"/>
    </location>
</feature>
<name>A0A8M1K9L5_CLUHA</name>
<keyword evidence="4" id="KW-1133">Transmembrane helix</keyword>
<feature type="domain" description="Ig-like" evidence="6">
    <location>
        <begin position="27"/>
        <end position="154"/>
    </location>
</feature>
<dbReference type="GO" id="GO:0050852">
    <property type="term" value="P:T cell receptor signaling pathway"/>
    <property type="evidence" value="ECO:0007669"/>
    <property type="project" value="TreeGrafter"/>
</dbReference>
<evidence type="ECO:0000256" key="1">
    <source>
        <dbReference type="ARBA" id="ARBA00004370"/>
    </source>
</evidence>
<evidence type="ECO:0000256" key="3">
    <source>
        <dbReference type="ARBA" id="ARBA00023319"/>
    </source>
</evidence>
<evidence type="ECO:0000313" key="8">
    <source>
        <dbReference type="RefSeq" id="XP_042558923.1"/>
    </source>
</evidence>
<feature type="transmembrane region" description="Helical" evidence="4">
    <location>
        <begin position="176"/>
        <end position="197"/>
    </location>
</feature>
<dbReference type="InterPro" id="IPR050504">
    <property type="entry name" value="IgSF_BTN/MOG"/>
</dbReference>
<gene>
    <name evidence="8" type="primary">LOC122128626</name>
</gene>
<keyword evidence="4" id="KW-0812">Transmembrane</keyword>
<dbReference type="Proteomes" id="UP000515152">
    <property type="component" value="Chromosome 2"/>
</dbReference>
<dbReference type="GeneID" id="122128626"/>
<dbReference type="GO" id="GO:0001817">
    <property type="term" value="P:regulation of cytokine production"/>
    <property type="evidence" value="ECO:0007669"/>
    <property type="project" value="TreeGrafter"/>
</dbReference>
<dbReference type="PANTHER" id="PTHR24100:SF151">
    <property type="entry name" value="ICOS LIGAND"/>
    <property type="match status" value="1"/>
</dbReference>
<comment type="subcellular location">
    <subcellularLocation>
        <location evidence="1">Membrane</location>
    </subcellularLocation>
</comment>
<evidence type="ECO:0000256" key="5">
    <source>
        <dbReference type="SAM" id="SignalP"/>
    </source>
</evidence>
<dbReference type="GO" id="GO:0005102">
    <property type="term" value="F:signaling receptor binding"/>
    <property type="evidence" value="ECO:0007669"/>
    <property type="project" value="TreeGrafter"/>
</dbReference>
<dbReference type="InterPro" id="IPR003599">
    <property type="entry name" value="Ig_sub"/>
</dbReference>
<dbReference type="AlphaFoldDB" id="A0A8M1K9L5"/>
<sequence>MCCRQGAVMFTIYLLLRTACSEKQLWVTEGDGVVLPCLLPRPFLPLNEMTGYWLTKDTHQEEEKKKKENGVIFSSGEEKLVEEREQLVHFFDKGKEEFTHQSPSYINRTRLFSSQLQAGNFSLELRNVSERDNNTTFQCVVSDNKGTHRPSNVTIRVKMRGDDDVDQSAAPLANSWKWIGIAAFGLLVLLVLVAVVYKKRNPALPNPNTGKGFIPYSSECIISYFLPASPNKYQHNNNHQFCTMKCVSSGVYNDVTTVCEQ</sequence>
<evidence type="ECO:0000256" key="2">
    <source>
        <dbReference type="ARBA" id="ARBA00023136"/>
    </source>
</evidence>
<protein>
    <submittedName>
        <fullName evidence="8">Uncharacterized protein LOC122128626</fullName>
    </submittedName>
</protein>
<evidence type="ECO:0000256" key="4">
    <source>
        <dbReference type="SAM" id="Phobius"/>
    </source>
</evidence>
<keyword evidence="3" id="KW-0393">Immunoglobulin domain</keyword>
<dbReference type="RefSeq" id="XP_042558923.1">
    <property type="nucleotide sequence ID" value="XM_042702989.1"/>
</dbReference>
<dbReference type="PROSITE" id="PS50835">
    <property type="entry name" value="IG_LIKE"/>
    <property type="match status" value="1"/>
</dbReference>
<reference evidence="8" key="1">
    <citation type="submission" date="2025-08" db="UniProtKB">
        <authorList>
            <consortium name="RefSeq"/>
        </authorList>
    </citation>
    <scope>IDENTIFICATION</scope>
</reference>
<accession>A0A8M1K9L5</accession>